<protein>
    <recommendedName>
        <fullName evidence="6">G-protein coupled receptors family 1 profile domain-containing protein</fullName>
    </recommendedName>
</protein>
<reference evidence="8" key="3">
    <citation type="submission" date="2015-06" db="UniProtKB">
        <authorList>
            <consortium name="EnsemblMetazoa"/>
        </authorList>
    </citation>
    <scope>IDENTIFICATION</scope>
</reference>
<accession>R7TKX7</accession>
<dbReference type="GO" id="GO:0004930">
    <property type="term" value="F:G protein-coupled receptor activity"/>
    <property type="evidence" value="ECO:0007669"/>
    <property type="project" value="InterPro"/>
</dbReference>
<keyword evidence="4 5" id="KW-0472">Membrane</keyword>
<keyword evidence="3 5" id="KW-1133">Transmembrane helix</keyword>
<gene>
    <name evidence="7" type="ORF">CAPTEDRAFT_139484</name>
</gene>
<evidence type="ECO:0000313" key="9">
    <source>
        <dbReference type="Proteomes" id="UP000014760"/>
    </source>
</evidence>
<comment type="subcellular location">
    <subcellularLocation>
        <location evidence="1">Membrane</location>
    </subcellularLocation>
</comment>
<dbReference type="InterPro" id="IPR000276">
    <property type="entry name" value="GPCR_Rhodpsn"/>
</dbReference>
<organism evidence="7">
    <name type="scientific">Capitella teleta</name>
    <name type="common">Polychaete worm</name>
    <dbReference type="NCBI Taxonomy" id="283909"/>
    <lineage>
        <taxon>Eukaryota</taxon>
        <taxon>Metazoa</taxon>
        <taxon>Spiralia</taxon>
        <taxon>Lophotrochozoa</taxon>
        <taxon>Annelida</taxon>
        <taxon>Polychaeta</taxon>
        <taxon>Sedentaria</taxon>
        <taxon>Scolecida</taxon>
        <taxon>Capitellidae</taxon>
        <taxon>Capitella</taxon>
    </lineage>
</organism>
<evidence type="ECO:0000256" key="2">
    <source>
        <dbReference type="ARBA" id="ARBA00022692"/>
    </source>
</evidence>
<evidence type="ECO:0000256" key="3">
    <source>
        <dbReference type="ARBA" id="ARBA00022989"/>
    </source>
</evidence>
<sequence>MSEYNESTAAPYSSAFIIPQPLEITYYIIGSTCIIGNMLTIVVIVLAMDIKKTMTNSLILNQSIIDFFCGFFLILTTAASDPTRPMVTISDEIYCKVWLTKGPLWGCFTSSSFNLITITLERLVAIKWPIWYKLSMTRTKVILASLMVWVLGNVVMIGYGVASTTVENGQCNVYVVNSELGYLVVTLQYIMPIVIFIVAYCQIAFILQKRVSPNVQQGDHAKQITRSRNIVLTLVKVVLCFVFCWSWNQLYYLLYLLDLVQMDFQGIFYHFTVVAVFCNCCCNPIVYTISYKNFKVGALKLFGCKAKSTGNNTSSGSAT</sequence>
<feature type="domain" description="G-protein coupled receptors family 1 profile" evidence="6">
    <location>
        <begin position="36"/>
        <end position="287"/>
    </location>
</feature>
<dbReference type="STRING" id="283909.R7TKX7"/>
<dbReference type="Gene3D" id="1.20.1070.10">
    <property type="entry name" value="Rhodopsin 7-helix transmembrane proteins"/>
    <property type="match status" value="1"/>
</dbReference>
<dbReference type="EnsemblMetazoa" id="CapteT139484">
    <property type="protein sequence ID" value="CapteP139484"/>
    <property type="gene ID" value="CapteG139484"/>
</dbReference>
<feature type="transmembrane region" description="Helical" evidence="5">
    <location>
        <begin position="24"/>
        <end position="46"/>
    </location>
</feature>
<dbReference type="OMA" id="EGVCKFQ"/>
<feature type="transmembrane region" description="Helical" evidence="5">
    <location>
        <begin position="141"/>
        <end position="162"/>
    </location>
</feature>
<dbReference type="Proteomes" id="UP000014760">
    <property type="component" value="Unassembled WGS sequence"/>
</dbReference>
<evidence type="ECO:0000313" key="8">
    <source>
        <dbReference type="EnsemblMetazoa" id="CapteP139484"/>
    </source>
</evidence>
<feature type="transmembrane region" description="Helical" evidence="5">
    <location>
        <begin position="58"/>
        <end position="78"/>
    </location>
</feature>
<dbReference type="PANTHER" id="PTHR45698">
    <property type="entry name" value="TRACE AMINE-ASSOCIATED RECEPTOR 19N-RELATED"/>
    <property type="match status" value="1"/>
</dbReference>
<dbReference type="CDD" id="cd00637">
    <property type="entry name" value="7tm_classA_rhodopsin-like"/>
    <property type="match status" value="1"/>
</dbReference>
<proteinExistence type="predicted"/>
<dbReference type="PRINTS" id="PR00237">
    <property type="entry name" value="GPCRRHODOPSN"/>
</dbReference>
<feature type="transmembrane region" description="Helical" evidence="5">
    <location>
        <begin position="98"/>
        <end position="120"/>
    </location>
</feature>
<name>R7TKX7_CAPTE</name>
<dbReference type="GO" id="GO:0016020">
    <property type="term" value="C:membrane"/>
    <property type="evidence" value="ECO:0007669"/>
    <property type="project" value="UniProtKB-SubCell"/>
</dbReference>
<feature type="transmembrane region" description="Helical" evidence="5">
    <location>
        <begin position="268"/>
        <end position="290"/>
    </location>
</feature>
<evidence type="ECO:0000259" key="6">
    <source>
        <dbReference type="PROSITE" id="PS50262"/>
    </source>
</evidence>
<evidence type="ECO:0000256" key="1">
    <source>
        <dbReference type="ARBA" id="ARBA00004370"/>
    </source>
</evidence>
<dbReference type="PANTHER" id="PTHR45698:SF1">
    <property type="entry name" value="TRACE AMINE-ASSOCIATED RECEPTOR 13C-LIKE"/>
    <property type="match status" value="1"/>
</dbReference>
<feature type="transmembrane region" description="Helical" evidence="5">
    <location>
        <begin position="182"/>
        <end position="207"/>
    </location>
</feature>
<evidence type="ECO:0000256" key="4">
    <source>
        <dbReference type="ARBA" id="ARBA00023136"/>
    </source>
</evidence>
<reference evidence="7 9" key="2">
    <citation type="journal article" date="2013" name="Nature">
        <title>Insights into bilaterian evolution from three spiralian genomes.</title>
        <authorList>
            <person name="Simakov O."/>
            <person name="Marletaz F."/>
            <person name="Cho S.J."/>
            <person name="Edsinger-Gonzales E."/>
            <person name="Havlak P."/>
            <person name="Hellsten U."/>
            <person name="Kuo D.H."/>
            <person name="Larsson T."/>
            <person name="Lv J."/>
            <person name="Arendt D."/>
            <person name="Savage R."/>
            <person name="Osoegawa K."/>
            <person name="de Jong P."/>
            <person name="Grimwood J."/>
            <person name="Chapman J.A."/>
            <person name="Shapiro H."/>
            <person name="Aerts A."/>
            <person name="Otillar R.P."/>
            <person name="Terry A.Y."/>
            <person name="Boore J.L."/>
            <person name="Grigoriev I.V."/>
            <person name="Lindberg D.R."/>
            <person name="Seaver E.C."/>
            <person name="Weisblat D.A."/>
            <person name="Putnam N.H."/>
            <person name="Rokhsar D.S."/>
        </authorList>
    </citation>
    <scope>NUCLEOTIDE SEQUENCE</scope>
    <source>
        <strain evidence="7 9">I ESC-2004</strain>
    </source>
</reference>
<feature type="transmembrane region" description="Helical" evidence="5">
    <location>
        <begin position="228"/>
        <end position="248"/>
    </location>
</feature>
<keyword evidence="9" id="KW-1185">Reference proteome</keyword>
<evidence type="ECO:0000313" key="7">
    <source>
        <dbReference type="EMBL" id="ELT94172.1"/>
    </source>
</evidence>
<dbReference type="SUPFAM" id="SSF81321">
    <property type="entry name" value="Family A G protein-coupled receptor-like"/>
    <property type="match status" value="1"/>
</dbReference>
<dbReference type="PROSITE" id="PS50262">
    <property type="entry name" value="G_PROTEIN_RECEP_F1_2"/>
    <property type="match status" value="1"/>
</dbReference>
<dbReference type="EMBL" id="AMQN01000331">
    <property type="status" value="NOT_ANNOTATED_CDS"/>
    <property type="molecule type" value="Genomic_DNA"/>
</dbReference>
<keyword evidence="2 5" id="KW-0812">Transmembrane</keyword>
<dbReference type="HOGENOM" id="CLU_009579_5_2_1"/>
<dbReference type="Pfam" id="PF00001">
    <property type="entry name" value="7tm_1"/>
    <property type="match status" value="1"/>
</dbReference>
<dbReference type="EMBL" id="KB309537">
    <property type="protein sequence ID" value="ELT94172.1"/>
    <property type="molecule type" value="Genomic_DNA"/>
</dbReference>
<evidence type="ECO:0000256" key="5">
    <source>
        <dbReference type="SAM" id="Phobius"/>
    </source>
</evidence>
<dbReference type="AlphaFoldDB" id="R7TKX7"/>
<dbReference type="InterPro" id="IPR017452">
    <property type="entry name" value="GPCR_Rhodpsn_7TM"/>
</dbReference>
<reference evidence="9" key="1">
    <citation type="submission" date="2012-12" db="EMBL/GenBank/DDBJ databases">
        <authorList>
            <person name="Hellsten U."/>
            <person name="Grimwood J."/>
            <person name="Chapman J.A."/>
            <person name="Shapiro H."/>
            <person name="Aerts A."/>
            <person name="Otillar R.P."/>
            <person name="Terry A.Y."/>
            <person name="Boore J.L."/>
            <person name="Simakov O."/>
            <person name="Marletaz F."/>
            <person name="Cho S.-J."/>
            <person name="Edsinger-Gonzales E."/>
            <person name="Havlak P."/>
            <person name="Kuo D.-H."/>
            <person name="Larsson T."/>
            <person name="Lv J."/>
            <person name="Arendt D."/>
            <person name="Savage R."/>
            <person name="Osoegawa K."/>
            <person name="de Jong P."/>
            <person name="Lindberg D.R."/>
            <person name="Seaver E.C."/>
            <person name="Weisblat D.A."/>
            <person name="Putnam N.H."/>
            <person name="Grigoriev I.V."/>
            <person name="Rokhsar D.S."/>
        </authorList>
    </citation>
    <scope>NUCLEOTIDE SEQUENCE</scope>
    <source>
        <strain evidence="9">I ESC-2004</strain>
    </source>
</reference>
<dbReference type="OrthoDB" id="10042731at2759"/>